<dbReference type="RefSeq" id="XP_011076590.1">
    <property type="nucleotide sequence ID" value="XM_011078288.2"/>
</dbReference>
<name>A0A6I9SZS0_SESIN</name>
<dbReference type="Proteomes" id="UP000504604">
    <property type="component" value="Linkage group LG4"/>
</dbReference>
<organism evidence="2 3">
    <name type="scientific">Sesamum indicum</name>
    <name type="common">Oriental sesame</name>
    <name type="synonym">Sesamum orientale</name>
    <dbReference type="NCBI Taxonomy" id="4182"/>
    <lineage>
        <taxon>Eukaryota</taxon>
        <taxon>Viridiplantae</taxon>
        <taxon>Streptophyta</taxon>
        <taxon>Embryophyta</taxon>
        <taxon>Tracheophyta</taxon>
        <taxon>Spermatophyta</taxon>
        <taxon>Magnoliopsida</taxon>
        <taxon>eudicotyledons</taxon>
        <taxon>Gunneridae</taxon>
        <taxon>Pentapetalae</taxon>
        <taxon>asterids</taxon>
        <taxon>lamiids</taxon>
        <taxon>Lamiales</taxon>
        <taxon>Pedaliaceae</taxon>
        <taxon>Sesamum</taxon>
    </lineage>
</organism>
<proteinExistence type="predicted"/>
<dbReference type="KEGG" id="sind:105160799"/>
<keyword evidence="2" id="KW-1185">Reference proteome</keyword>
<dbReference type="OrthoDB" id="6133115at2759"/>
<gene>
    <name evidence="3" type="primary">LOC105160799</name>
</gene>
<evidence type="ECO:0000313" key="3">
    <source>
        <dbReference type="RefSeq" id="XP_011076590.1"/>
    </source>
</evidence>
<accession>A0A6I9SZS0</accession>
<dbReference type="InterPro" id="IPR002589">
    <property type="entry name" value="Macro_dom"/>
</dbReference>
<dbReference type="PANTHER" id="PTHR11106">
    <property type="entry name" value="GANGLIOSIDE INDUCED DIFFERENTIATION ASSOCIATED PROTEIN 2-RELATED"/>
    <property type="match status" value="1"/>
</dbReference>
<dbReference type="SUPFAM" id="SSF52949">
    <property type="entry name" value="Macro domain-like"/>
    <property type="match status" value="1"/>
</dbReference>
<evidence type="ECO:0000259" key="1">
    <source>
        <dbReference type="PROSITE" id="PS51154"/>
    </source>
</evidence>
<dbReference type="PANTHER" id="PTHR11106:SF27">
    <property type="entry name" value="MACRO DOMAIN-CONTAINING PROTEIN"/>
    <property type="match status" value="1"/>
</dbReference>
<reference evidence="3" key="1">
    <citation type="submission" date="2025-08" db="UniProtKB">
        <authorList>
            <consortium name="RefSeq"/>
        </authorList>
    </citation>
    <scope>IDENTIFICATION</scope>
</reference>
<dbReference type="InParanoid" id="A0A6I9SZS0"/>
<dbReference type="FunCoup" id="A0A6I9SZS0">
    <property type="interactions" value="1976"/>
</dbReference>
<dbReference type="Pfam" id="PF01661">
    <property type="entry name" value="Macro"/>
    <property type="match status" value="1"/>
</dbReference>
<dbReference type="PROSITE" id="PS51154">
    <property type="entry name" value="MACRO"/>
    <property type="match status" value="1"/>
</dbReference>
<feature type="domain" description="Macro" evidence="1">
    <location>
        <begin position="83"/>
        <end position="268"/>
    </location>
</feature>
<sequence>MSSVAPLYSRIIRIFSSRYSTRSIRRDLRRPPGFLKSDCRRIVAVQPLLWPFFVTSNSRHSSSGRAVLAFGFSTMSSGGDGERQVAEFRLTPSSVLKIQKGDITRWSVDGSSDAIVNPANERMLGGGGADGAIHRAAGPELRAACYEVPEVKPGVRCPTGEARITLGFRLPASHVIHTVGPIYDTDKNPEASLTNAYRNSLRVAKEHNIQYIAFPAISCGVYGYPYEEAATVAISTIKESGGDLKEVHFVLFSDDIYDVWLKKANELLQK</sequence>
<evidence type="ECO:0000313" key="2">
    <source>
        <dbReference type="Proteomes" id="UP000504604"/>
    </source>
</evidence>
<dbReference type="SMART" id="SM00506">
    <property type="entry name" value="A1pp"/>
    <property type="match status" value="1"/>
</dbReference>
<dbReference type="Gramene" id="SIN_1012068.t">
    <property type="protein sequence ID" value="SIN_1012068.t"/>
    <property type="gene ID" value="SIN_1012068"/>
</dbReference>
<dbReference type="GeneID" id="105160799"/>
<protein>
    <submittedName>
        <fullName evidence="3">Uncharacterized protein LOC105160799</fullName>
    </submittedName>
</protein>
<dbReference type="Gene3D" id="3.40.220.10">
    <property type="entry name" value="Leucine Aminopeptidase, subunit E, domain 1"/>
    <property type="match status" value="1"/>
</dbReference>
<dbReference type="InterPro" id="IPR043472">
    <property type="entry name" value="Macro_dom-like"/>
</dbReference>
<dbReference type="AlphaFoldDB" id="A0A6I9SZS0"/>
<dbReference type="CDD" id="cd02908">
    <property type="entry name" value="Macro_OAADPr_deacetylase"/>
    <property type="match status" value="1"/>
</dbReference>
<dbReference type="NCBIfam" id="NF001664">
    <property type="entry name" value="PRK00431.1-6"/>
    <property type="match status" value="1"/>
</dbReference>